<evidence type="ECO:0000313" key="2">
    <source>
        <dbReference type="EMBL" id="EGG19336.1"/>
    </source>
</evidence>
<dbReference type="KEGG" id="dfa:DFA_02123"/>
<dbReference type="EMBL" id="GL883015">
    <property type="protein sequence ID" value="EGG19336.1"/>
    <property type="molecule type" value="Genomic_DNA"/>
</dbReference>
<proteinExistence type="predicted"/>
<keyword evidence="3" id="KW-1185">Reference proteome</keyword>
<feature type="compositionally biased region" description="Acidic residues" evidence="1">
    <location>
        <begin position="231"/>
        <end position="245"/>
    </location>
</feature>
<dbReference type="RefSeq" id="XP_004357607.1">
    <property type="nucleotide sequence ID" value="XM_004357550.1"/>
</dbReference>
<name>F4PYS0_CACFS</name>
<gene>
    <name evidence="2" type="ORF">DFA_02123</name>
</gene>
<protein>
    <submittedName>
        <fullName evidence="2">Uncharacterized protein</fullName>
    </submittedName>
</protein>
<sequence>MSSSSCIGLFKSLTKQSVMIATATTVNNAAAYRTCNKCKNIYTTTTKSSSSSSSSSHLYVSSSSSSQLQQYKRFTYCTINSQQQTTSKTSIPLDIEDVQKKDNLCTLPSQQQQNIENNVNNKSSSTSSSTSSSSSSSSLNVDKSTSKSTTEVAPTCWCLINCKLKDKCINVSMVKPIVYEAEKGYILGEYKVNYEMSRSDMSKSRKKFVDACVRENNIFIDREKRRLAESEDRDDDEDDDDEDDDNNKTKEEEVKILKEQTTTTTKQEEKKERKETKKLFKTEEEKEALERKYPILNDELTSIGPIHVIYKNEWITTVVEKIEIENKDIEPYFVLKLMTPIRRSNRLTFEIESLSYFSTIEKLLSFNKSVECSDKEFEKMFLTKSSDKITKTDTKWMMEKRPYLREALMTLKTTLLPSLGFGNSGITLTLSKEEVVKCREGNTQLEFPIDTYQLCLEVDSQSSIWNKEPQSIEKILYLYTVILDSLVSIDGTVDIPIDQTYL</sequence>
<reference evidence="3" key="1">
    <citation type="journal article" date="2011" name="Genome Res.">
        <title>Phylogeny-wide analysis of social amoeba genomes highlights ancient origins for complex intercellular communication.</title>
        <authorList>
            <person name="Heidel A.J."/>
            <person name="Lawal H.M."/>
            <person name="Felder M."/>
            <person name="Schilde C."/>
            <person name="Helps N.R."/>
            <person name="Tunggal B."/>
            <person name="Rivero F."/>
            <person name="John U."/>
            <person name="Schleicher M."/>
            <person name="Eichinger L."/>
            <person name="Platzer M."/>
            <person name="Noegel A.A."/>
            <person name="Schaap P."/>
            <person name="Gloeckner G."/>
        </authorList>
    </citation>
    <scope>NUCLEOTIDE SEQUENCE [LARGE SCALE GENOMIC DNA]</scope>
    <source>
        <strain evidence="3">SH3</strain>
    </source>
</reference>
<dbReference type="OrthoDB" id="18769at2759"/>
<evidence type="ECO:0000313" key="3">
    <source>
        <dbReference type="Proteomes" id="UP000007797"/>
    </source>
</evidence>
<dbReference type="Proteomes" id="UP000007797">
    <property type="component" value="Unassembled WGS sequence"/>
</dbReference>
<dbReference type="GeneID" id="14871384"/>
<dbReference type="OMA" id="CLINCKL"/>
<feature type="region of interest" description="Disordered" evidence="1">
    <location>
        <begin position="109"/>
        <end position="145"/>
    </location>
</feature>
<organism evidence="2 3">
    <name type="scientific">Cavenderia fasciculata</name>
    <name type="common">Slime mold</name>
    <name type="synonym">Dictyostelium fasciculatum</name>
    <dbReference type="NCBI Taxonomy" id="261658"/>
    <lineage>
        <taxon>Eukaryota</taxon>
        <taxon>Amoebozoa</taxon>
        <taxon>Evosea</taxon>
        <taxon>Eumycetozoa</taxon>
        <taxon>Dictyostelia</taxon>
        <taxon>Acytosteliales</taxon>
        <taxon>Cavenderiaceae</taxon>
        <taxon>Cavenderia</taxon>
    </lineage>
</organism>
<feature type="compositionally biased region" description="Basic and acidic residues" evidence="1">
    <location>
        <begin position="246"/>
        <end position="258"/>
    </location>
</feature>
<accession>F4PYS0</accession>
<evidence type="ECO:0000256" key="1">
    <source>
        <dbReference type="SAM" id="MobiDB-lite"/>
    </source>
</evidence>
<feature type="region of interest" description="Disordered" evidence="1">
    <location>
        <begin position="227"/>
        <end position="277"/>
    </location>
</feature>
<feature type="compositionally biased region" description="Basic and acidic residues" evidence="1">
    <location>
        <begin position="266"/>
        <end position="277"/>
    </location>
</feature>
<dbReference type="AlphaFoldDB" id="F4PYS0"/>